<keyword evidence="2" id="KW-1185">Reference proteome</keyword>
<evidence type="ECO:0000313" key="1">
    <source>
        <dbReference type="EMBL" id="RYB92577.1"/>
    </source>
</evidence>
<gene>
    <name evidence="1" type="ORF">EUA06_06435</name>
</gene>
<reference evidence="1 2" key="1">
    <citation type="submission" date="2019-01" db="EMBL/GenBank/DDBJ databases">
        <title>Novel species of Nocardioides.</title>
        <authorList>
            <person name="Liu Q."/>
            <person name="Xin Y.-H."/>
        </authorList>
    </citation>
    <scope>NUCLEOTIDE SEQUENCE [LARGE SCALE GENOMIC DNA]</scope>
    <source>
        <strain evidence="1 2">HLT3-15</strain>
    </source>
</reference>
<evidence type="ECO:0008006" key="3">
    <source>
        <dbReference type="Google" id="ProtNLM"/>
    </source>
</evidence>
<dbReference type="Proteomes" id="UP000291838">
    <property type="component" value="Unassembled WGS sequence"/>
</dbReference>
<comment type="caution">
    <text evidence="1">The sequence shown here is derived from an EMBL/GenBank/DDBJ whole genome shotgun (WGS) entry which is preliminary data.</text>
</comment>
<dbReference type="RefSeq" id="WP_129474182.1">
    <property type="nucleotide sequence ID" value="NZ_SDWS01000002.1"/>
</dbReference>
<evidence type="ECO:0000313" key="2">
    <source>
        <dbReference type="Proteomes" id="UP000291838"/>
    </source>
</evidence>
<proteinExistence type="predicted"/>
<name>A0A4Q2RU79_9ACTN</name>
<dbReference type="EMBL" id="SDWS01000002">
    <property type="protein sequence ID" value="RYB92577.1"/>
    <property type="molecule type" value="Genomic_DNA"/>
</dbReference>
<dbReference type="OrthoDB" id="3784155at2"/>
<accession>A0A4Q2RU79</accession>
<sequence length="235" mass="25541">MQPTASVRRYVRRACRVVVLVALSVVLSAVAVNASLLGRVDRIHGAFDGLGHRPASAPGETILMLGTRPDDAGDVAWLTGVQSVEAVMLVEIDPDGSAVRVLTLPVLAEVAASFASGSASETVAAVESWSGRRVDHLLALDWRTFANLAADNQLSISYRSGSPPPVQHDYLQHVLEGTLETELRRRPVDLYRTLHTTASGSAIDREWSVLELDHLFITLRGLRSNQIEFSMARPR</sequence>
<protein>
    <recommendedName>
        <fullName evidence="3">Cell envelope-related transcriptional attenuator domain-containing protein</fullName>
    </recommendedName>
</protein>
<organism evidence="1 2">
    <name type="scientific">Nocardioides glacieisoli</name>
    <dbReference type="NCBI Taxonomy" id="1168730"/>
    <lineage>
        <taxon>Bacteria</taxon>
        <taxon>Bacillati</taxon>
        <taxon>Actinomycetota</taxon>
        <taxon>Actinomycetes</taxon>
        <taxon>Propionibacteriales</taxon>
        <taxon>Nocardioidaceae</taxon>
        <taxon>Nocardioides</taxon>
    </lineage>
</organism>
<dbReference type="AlphaFoldDB" id="A0A4Q2RU79"/>